<feature type="compositionally biased region" description="Pro residues" evidence="1">
    <location>
        <begin position="246"/>
        <end position="255"/>
    </location>
</feature>
<evidence type="ECO:0000256" key="1">
    <source>
        <dbReference type="SAM" id="MobiDB-lite"/>
    </source>
</evidence>
<feature type="region of interest" description="Disordered" evidence="1">
    <location>
        <begin position="65"/>
        <end position="97"/>
    </location>
</feature>
<dbReference type="AlphaFoldDB" id="A0AAN6Q6G5"/>
<feature type="compositionally biased region" description="Basic residues" evidence="1">
    <location>
        <begin position="452"/>
        <end position="462"/>
    </location>
</feature>
<feature type="compositionally biased region" description="Low complexity" evidence="1">
    <location>
        <begin position="130"/>
        <end position="139"/>
    </location>
</feature>
<feature type="region of interest" description="Disordered" evidence="1">
    <location>
        <begin position="19"/>
        <end position="51"/>
    </location>
</feature>
<feature type="region of interest" description="Disordered" evidence="1">
    <location>
        <begin position="120"/>
        <end position="139"/>
    </location>
</feature>
<gene>
    <name evidence="2" type="ORF">N658DRAFT_515290</name>
</gene>
<evidence type="ECO:0000313" key="3">
    <source>
        <dbReference type="Proteomes" id="UP001305647"/>
    </source>
</evidence>
<feature type="region of interest" description="Disordered" evidence="1">
    <location>
        <begin position="212"/>
        <end position="265"/>
    </location>
</feature>
<feature type="region of interest" description="Disordered" evidence="1">
    <location>
        <begin position="160"/>
        <end position="198"/>
    </location>
</feature>
<feature type="compositionally biased region" description="Basic and acidic residues" evidence="1">
    <location>
        <begin position="226"/>
        <end position="245"/>
    </location>
</feature>
<evidence type="ECO:0000313" key="2">
    <source>
        <dbReference type="EMBL" id="KAK4102635.1"/>
    </source>
</evidence>
<organism evidence="2 3">
    <name type="scientific">Parathielavia hyrcaniae</name>
    <dbReference type="NCBI Taxonomy" id="113614"/>
    <lineage>
        <taxon>Eukaryota</taxon>
        <taxon>Fungi</taxon>
        <taxon>Dikarya</taxon>
        <taxon>Ascomycota</taxon>
        <taxon>Pezizomycotina</taxon>
        <taxon>Sordariomycetes</taxon>
        <taxon>Sordariomycetidae</taxon>
        <taxon>Sordariales</taxon>
        <taxon>Chaetomiaceae</taxon>
        <taxon>Parathielavia</taxon>
    </lineage>
</organism>
<comment type="caution">
    <text evidence="2">The sequence shown here is derived from an EMBL/GenBank/DDBJ whole genome shotgun (WGS) entry which is preliminary data.</text>
</comment>
<reference evidence="2" key="2">
    <citation type="submission" date="2023-05" db="EMBL/GenBank/DDBJ databases">
        <authorList>
            <consortium name="Lawrence Berkeley National Laboratory"/>
            <person name="Steindorff A."/>
            <person name="Hensen N."/>
            <person name="Bonometti L."/>
            <person name="Westerberg I."/>
            <person name="Brannstrom I.O."/>
            <person name="Guillou S."/>
            <person name="Cros-Aarteil S."/>
            <person name="Calhoun S."/>
            <person name="Haridas S."/>
            <person name="Kuo A."/>
            <person name="Mondo S."/>
            <person name="Pangilinan J."/>
            <person name="Riley R."/>
            <person name="Labutti K."/>
            <person name="Andreopoulos B."/>
            <person name="Lipzen A."/>
            <person name="Chen C."/>
            <person name="Yanf M."/>
            <person name="Daum C."/>
            <person name="Ng V."/>
            <person name="Clum A."/>
            <person name="Ohm R."/>
            <person name="Martin F."/>
            <person name="Silar P."/>
            <person name="Natvig D."/>
            <person name="Lalanne C."/>
            <person name="Gautier V."/>
            <person name="Ament-Velasquez S.L."/>
            <person name="Kruys A."/>
            <person name="Hutchinson M.I."/>
            <person name="Powell A.J."/>
            <person name="Barry K."/>
            <person name="Miller A.N."/>
            <person name="Grigoriev I.V."/>
            <person name="Debuchy R."/>
            <person name="Gladieux P."/>
            <person name="Thoren M.H."/>
            <person name="Johannesson H."/>
        </authorList>
    </citation>
    <scope>NUCLEOTIDE SEQUENCE</scope>
    <source>
        <strain evidence="2">CBS 757.83</strain>
    </source>
</reference>
<accession>A0AAN6Q6G5</accession>
<keyword evidence="3" id="KW-1185">Reference proteome</keyword>
<dbReference type="Proteomes" id="UP001305647">
    <property type="component" value="Unassembled WGS sequence"/>
</dbReference>
<dbReference type="EMBL" id="MU863631">
    <property type="protein sequence ID" value="KAK4102635.1"/>
    <property type="molecule type" value="Genomic_DNA"/>
</dbReference>
<feature type="region of interest" description="Disordered" evidence="1">
    <location>
        <begin position="284"/>
        <end position="358"/>
    </location>
</feature>
<feature type="region of interest" description="Disordered" evidence="1">
    <location>
        <begin position="603"/>
        <end position="635"/>
    </location>
</feature>
<reference evidence="2" key="1">
    <citation type="journal article" date="2023" name="Mol. Phylogenet. Evol.">
        <title>Genome-scale phylogeny and comparative genomics of the fungal order Sordariales.</title>
        <authorList>
            <person name="Hensen N."/>
            <person name="Bonometti L."/>
            <person name="Westerberg I."/>
            <person name="Brannstrom I.O."/>
            <person name="Guillou S."/>
            <person name="Cros-Aarteil S."/>
            <person name="Calhoun S."/>
            <person name="Haridas S."/>
            <person name="Kuo A."/>
            <person name="Mondo S."/>
            <person name="Pangilinan J."/>
            <person name="Riley R."/>
            <person name="LaButti K."/>
            <person name="Andreopoulos B."/>
            <person name="Lipzen A."/>
            <person name="Chen C."/>
            <person name="Yan M."/>
            <person name="Daum C."/>
            <person name="Ng V."/>
            <person name="Clum A."/>
            <person name="Steindorff A."/>
            <person name="Ohm R.A."/>
            <person name="Martin F."/>
            <person name="Silar P."/>
            <person name="Natvig D.O."/>
            <person name="Lalanne C."/>
            <person name="Gautier V."/>
            <person name="Ament-Velasquez S.L."/>
            <person name="Kruys A."/>
            <person name="Hutchinson M.I."/>
            <person name="Powell A.J."/>
            <person name="Barry K."/>
            <person name="Miller A.N."/>
            <person name="Grigoriev I.V."/>
            <person name="Debuchy R."/>
            <person name="Gladieux P."/>
            <person name="Hiltunen Thoren M."/>
            <person name="Johannesson H."/>
        </authorList>
    </citation>
    <scope>NUCLEOTIDE SEQUENCE</scope>
    <source>
        <strain evidence="2">CBS 757.83</strain>
    </source>
</reference>
<proteinExistence type="predicted"/>
<name>A0AAN6Q6G5_9PEZI</name>
<feature type="compositionally biased region" description="Polar residues" evidence="1">
    <location>
        <begin position="388"/>
        <end position="429"/>
    </location>
</feature>
<feature type="compositionally biased region" description="Low complexity" evidence="1">
    <location>
        <begin position="528"/>
        <end position="540"/>
    </location>
</feature>
<sequence>MSLRCHCHLDKTLKRRVHSTYPKNAAPSERPAHASKICTPRPTTPVTMSSTASFRQRLQIQTNIDPPPWPGGGGAVSPERHHHGSPVPSRPSLSPRCYSATAATGQSRFVEGSMNDRVSAAPPPGFLGGATAKTTTAATATRATRGWWYHLRRPRSTAAWVAGSSSSSSEMGGQGLREQSQQQQQQQQQQQRGGVTKKSSFLAPLWDGMKEKLHLSKSKSSGSIGRVERRDKEKSAVGGTEDRVKMPPPGPPPPSSSTAGYPSREEVLESYKNLVASGFFEAHAIRGGRHPPETGAHRAHTGTMSSPPGKPAQPFSSPTRGPPPPPPRFSSQGKSDTAASSQRGIKRGASIDLAGDAEMVTRKLVKKLRYSASRLSMDLPMVREKRTPNYSNYGTVRSRPSTSSNATGPLSPTSSVFSGITPSLSNQPLPTAEDAMSIRHCKMTKPKDDRRRRTLRLGRRQHRAPEPASTDAAVEDPDAMVIDEPTTSTTTAAEPRRHSKTRLRKVTPPPAAFRSTHHPRGGGGGSGLRSSSTNSSSMSIDGEHDEHGGQEPLSVVPDPNQGIPFVPRIPREYCEAMADLVPSATTAAATATATAAPGVVVVSPGETVDDGKAKNNGSRDSGLGEEDVENLPVWG</sequence>
<feature type="region of interest" description="Disordered" evidence="1">
    <location>
        <begin position="386"/>
        <end position="563"/>
    </location>
</feature>
<feature type="compositionally biased region" description="Polar residues" evidence="1">
    <location>
        <begin position="334"/>
        <end position="343"/>
    </location>
</feature>
<feature type="compositionally biased region" description="Low complexity" evidence="1">
    <location>
        <begin position="179"/>
        <end position="191"/>
    </location>
</feature>
<feature type="compositionally biased region" description="Low complexity" evidence="1">
    <location>
        <begin position="85"/>
        <end position="96"/>
    </location>
</feature>
<feature type="compositionally biased region" description="Low complexity" evidence="1">
    <location>
        <begin position="484"/>
        <end position="493"/>
    </location>
</feature>
<protein>
    <submittedName>
        <fullName evidence="2">Uncharacterized protein</fullName>
    </submittedName>
</protein>